<evidence type="ECO:0000259" key="3">
    <source>
        <dbReference type="Pfam" id="PF07987"/>
    </source>
</evidence>
<dbReference type="Gene3D" id="2.60.40.2230">
    <property type="entry name" value="Uncharacterised protein YcnI-like PF07987, DUF1775"/>
    <property type="match status" value="1"/>
</dbReference>
<sequence length="178" mass="19153">MSIFSTSSRAIAGMAAMLFASGAVAHISLLTEQAPVGSSYKAILTVPHGCKGSATTKIRVRVPDGVVGVKPQPKAGWTLETVKGDYTQSYTRWGAKVSSGVQEVIWAGGPLPDDHYDEFVFISYLSDELQPNSTLHFPVVQECEQGLERWIDQTESGSRPTKDHSDAPAPALQLLPKP</sequence>
<evidence type="ECO:0000256" key="1">
    <source>
        <dbReference type="SAM" id="MobiDB-lite"/>
    </source>
</evidence>
<evidence type="ECO:0000313" key="5">
    <source>
        <dbReference type="Proteomes" id="UP000826050"/>
    </source>
</evidence>
<organism evidence="4 5">
    <name type="scientific">Alcaligenes ammonioxydans</name>
    <dbReference type="NCBI Taxonomy" id="2582914"/>
    <lineage>
        <taxon>Bacteria</taxon>
        <taxon>Pseudomonadati</taxon>
        <taxon>Pseudomonadota</taxon>
        <taxon>Betaproteobacteria</taxon>
        <taxon>Burkholderiales</taxon>
        <taxon>Alcaligenaceae</taxon>
        <taxon>Alcaligenes</taxon>
    </lineage>
</organism>
<dbReference type="RefSeq" id="WP_003801280.1">
    <property type="nucleotide sequence ID" value="NZ_CP049362.1"/>
</dbReference>
<feature type="domain" description="YncI copper-binding" evidence="3">
    <location>
        <begin position="26"/>
        <end position="174"/>
    </location>
</feature>
<dbReference type="EMBL" id="CP049362">
    <property type="protein sequence ID" value="QXX78852.1"/>
    <property type="molecule type" value="Genomic_DNA"/>
</dbReference>
<dbReference type="Proteomes" id="UP000826050">
    <property type="component" value="Chromosome"/>
</dbReference>
<evidence type="ECO:0000313" key="4">
    <source>
        <dbReference type="EMBL" id="QXX78852.1"/>
    </source>
</evidence>
<reference evidence="4 5" key="1">
    <citation type="submission" date="2020-02" db="EMBL/GenBank/DDBJ databases">
        <title>Partial ammonium oxidation to N2 by heterotrophic bacteria.</title>
        <authorList>
            <person name="Wu M."/>
        </authorList>
    </citation>
    <scope>NUCLEOTIDE SEQUENCE [LARGE SCALE GENOMIC DNA]</scope>
    <source>
        <strain evidence="4 5">HO-1</strain>
    </source>
</reference>
<dbReference type="InterPro" id="IPR038507">
    <property type="entry name" value="YcnI-like_sf"/>
</dbReference>
<name>A0ABX8SUQ1_9BURK</name>
<keyword evidence="5" id="KW-1185">Reference proteome</keyword>
<protein>
    <submittedName>
        <fullName evidence="4">DUF1775 domain-containing protein</fullName>
    </submittedName>
</protein>
<proteinExistence type="predicted"/>
<dbReference type="Pfam" id="PF07987">
    <property type="entry name" value="DUF1775"/>
    <property type="match status" value="1"/>
</dbReference>
<accession>A0ABX8SUQ1</accession>
<dbReference type="CDD" id="cd08545">
    <property type="entry name" value="YcnI_like"/>
    <property type="match status" value="1"/>
</dbReference>
<keyword evidence="2" id="KW-0732">Signal</keyword>
<feature type="signal peptide" evidence="2">
    <location>
        <begin position="1"/>
        <end position="25"/>
    </location>
</feature>
<dbReference type="InterPro" id="IPR012533">
    <property type="entry name" value="YcnI-copper_dom"/>
</dbReference>
<evidence type="ECO:0000256" key="2">
    <source>
        <dbReference type="SAM" id="SignalP"/>
    </source>
</evidence>
<feature type="compositionally biased region" description="Low complexity" evidence="1">
    <location>
        <begin position="167"/>
        <end position="178"/>
    </location>
</feature>
<feature type="chain" id="PRO_5046602479" evidence="2">
    <location>
        <begin position="26"/>
        <end position="178"/>
    </location>
</feature>
<gene>
    <name evidence="4" type="ORF">FE795_07390</name>
</gene>
<feature type="region of interest" description="Disordered" evidence="1">
    <location>
        <begin position="154"/>
        <end position="178"/>
    </location>
</feature>